<name>A0AAF0XCK6_DAUCS</name>
<gene>
    <name evidence="6" type="ORF">DCAR_0625222</name>
</gene>
<dbReference type="GO" id="GO:0003729">
    <property type="term" value="F:mRNA binding"/>
    <property type="evidence" value="ECO:0007669"/>
    <property type="project" value="TreeGrafter"/>
</dbReference>
<dbReference type="PANTHER" id="PTHR48032:SF16">
    <property type="entry name" value="RNA-BINDING (RRM_RBD_RNP MOTIFS) FAMILY PROTEIN"/>
    <property type="match status" value="1"/>
</dbReference>
<dbReference type="PROSITE" id="PS50102">
    <property type="entry name" value="RRM"/>
    <property type="match status" value="2"/>
</dbReference>
<evidence type="ECO:0000256" key="1">
    <source>
        <dbReference type="ARBA" id="ARBA00022737"/>
    </source>
</evidence>
<dbReference type="GO" id="GO:0006417">
    <property type="term" value="P:regulation of translation"/>
    <property type="evidence" value="ECO:0007669"/>
    <property type="project" value="TreeGrafter"/>
</dbReference>
<evidence type="ECO:0000256" key="3">
    <source>
        <dbReference type="PROSITE-ProRule" id="PRU00176"/>
    </source>
</evidence>
<dbReference type="InterPro" id="IPR012677">
    <property type="entry name" value="Nucleotide-bd_a/b_plait_sf"/>
</dbReference>
<dbReference type="AlphaFoldDB" id="A0AAF0XCK6"/>
<reference evidence="6" key="2">
    <citation type="submission" date="2022-03" db="EMBL/GenBank/DDBJ databases">
        <title>Draft title - Genomic analysis of global carrot germplasm unveils the trajectory of domestication and the origin of high carotenoid orange carrot.</title>
        <authorList>
            <person name="Iorizzo M."/>
            <person name="Ellison S."/>
            <person name="Senalik D."/>
            <person name="Macko-Podgorni A."/>
            <person name="Grzebelus D."/>
            <person name="Bostan H."/>
            <person name="Rolling W."/>
            <person name="Curaba J."/>
            <person name="Simon P."/>
        </authorList>
    </citation>
    <scope>NUCLEOTIDE SEQUENCE</scope>
    <source>
        <tissue evidence="6">Leaf</tissue>
    </source>
</reference>
<dbReference type="FunFam" id="3.30.70.330:FF:000102">
    <property type="entry name" value="Heterogeneous nuclear ribonucleoprotein 1"/>
    <property type="match status" value="1"/>
</dbReference>
<evidence type="ECO:0000313" key="7">
    <source>
        <dbReference type="Proteomes" id="UP000077755"/>
    </source>
</evidence>
<keyword evidence="1" id="KW-0677">Repeat</keyword>
<dbReference type="FunFam" id="3.30.70.330:FF:000051">
    <property type="entry name" value="Heterogeneous nuclear ribonucleoprotein 1"/>
    <property type="match status" value="1"/>
</dbReference>
<keyword evidence="7" id="KW-1185">Reference proteome</keyword>
<keyword evidence="2 3" id="KW-0694">RNA-binding</keyword>
<dbReference type="Proteomes" id="UP000077755">
    <property type="component" value="Chromosome 6"/>
</dbReference>
<feature type="region of interest" description="Disordered" evidence="4">
    <location>
        <begin position="82"/>
        <end position="102"/>
    </location>
</feature>
<dbReference type="Pfam" id="PF00076">
    <property type="entry name" value="RRM_1"/>
    <property type="match status" value="2"/>
</dbReference>
<dbReference type="PANTHER" id="PTHR48032">
    <property type="entry name" value="RNA-BINDING PROTEIN MUSASHI HOMOLOG RBP6"/>
    <property type="match status" value="1"/>
</dbReference>
<protein>
    <recommendedName>
        <fullName evidence="5">RRM domain-containing protein</fullName>
    </recommendedName>
</protein>
<organism evidence="6 7">
    <name type="scientific">Daucus carota subsp. sativus</name>
    <name type="common">Carrot</name>
    <dbReference type="NCBI Taxonomy" id="79200"/>
    <lineage>
        <taxon>Eukaryota</taxon>
        <taxon>Viridiplantae</taxon>
        <taxon>Streptophyta</taxon>
        <taxon>Embryophyta</taxon>
        <taxon>Tracheophyta</taxon>
        <taxon>Spermatophyta</taxon>
        <taxon>Magnoliopsida</taxon>
        <taxon>eudicotyledons</taxon>
        <taxon>Gunneridae</taxon>
        <taxon>Pentapetalae</taxon>
        <taxon>asterids</taxon>
        <taxon>campanulids</taxon>
        <taxon>Apiales</taxon>
        <taxon>Apiaceae</taxon>
        <taxon>Apioideae</taxon>
        <taxon>Scandiceae</taxon>
        <taxon>Daucinae</taxon>
        <taxon>Daucus</taxon>
        <taxon>Daucus sect. Daucus</taxon>
    </lineage>
</organism>
<evidence type="ECO:0000259" key="5">
    <source>
        <dbReference type="PROSITE" id="PS50102"/>
    </source>
</evidence>
<dbReference type="InterPro" id="IPR035979">
    <property type="entry name" value="RBD_domain_sf"/>
</dbReference>
<dbReference type="CDD" id="cd12325">
    <property type="entry name" value="RRM1_hnRNPA_hnRNPD_like"/>
    <property type="match status" value="1"/>
</dbReference>
<dbReference type="EMBL" id="CP093348">
    <property type="protein sequence ID" value="WOH05801.1"/>
    <property type="molecule type" value="Genomic_DNA"/>
</dbReference>
<dbReference type="Gene3D" id="3.30.70.330">
    <property type="match status" value="2"/>
</dbReference>
<dbReference type="SUPFAM" id="SSF54928">
    <property type="entry name" value="RNA-binding domain, RBD"/>
    <property type="match status" value="2"/>
</dbReference>
<evidence type="ECO:0000313" key="6">
    <source>
        <dbReference type="EMBL" id="WOH05801.1"/>
    </source>
</evidence>
<evidence type="ECO:0000256" key="4">
    <source>
        <dbReference type="SAM" id="MobiDB-lite"/>
    </source>
</evidence>
<feature type="domain" description="RRM" evidence="5">
    <location>
        <begin position="6"/>
        <end position="82"/>
    </location>
</feature>
<reference evidence="6" key="1">
    <citation type="journal article" date="2016" name="Nat. Genet.">
        <title>A high-quality carrot genome assembly provides new insights into carotenoid accumulation and asterid genome evolution.</title>
        <authorList>
            <person name="Iorizzo M."/>
            <person name="Ellison S."/>
            <person name="Senalik D."/>
            <person name="Zeng P."/>
            <person name="Satapoomin P."/>
            <person name="Huang J."/>
            <person name="Bowman M."/>
            <person name="Iovene M."/>
            <person name="Sanseverino W."/>
            <person name="Cavagnaro P."/>
            <person name="Yildiz M."/>
            <person name="Macko-Podgorni A."/>
            <person name="Moranska E."/>
            <person name="Grzebelus E."/>
            <person name="Grzebelus D."/>
            <person name="Ashrafi H."/>
            <person name="Zheng Z."/>
            <person name="Cheng S."/>
            <person name="Spooner D."/>
            <person name="Van Deynze A."/>
            <person name="Simon P."/>
        </authorList>
    </citation>
    <scope>NUCLEOTIDE SEQUENCE</scope>
    <source>
        <tissue evidence="6">Leaf</tissue>
    </source>
</reference>
<dbReference type="InterPro" id="IPR000504">
    <property type="entry name" value="RRM_dom"/>
</dbReference>
<feature type="compositionally biased region" description="Polar residues" evidence="4">
    <location>
        <begin position="88"/>
        <end position="99"/>
    </location>
</feature>
<accession>A0AAF0XCK6</accession>
<proteinExistence type="predicted"/>
<evidence type="ECO:0000256" key="2">
    <source>
        <dbReference type="ARBA" id="ARBA00022884"/>
    </source>
</evidence>
<dbReference type="SMART" id="SM00360">
    <property type="entry name" value="RRM"/>
    <property type="match status" value="2"/>
</dbReference>
<dbReference type="CDD" id="cd12330">
    <property type="entry name" value="RRM2_Hrp1p"/>
    <property type="match status" value="1"/>
</dbReference>
<feature type="domain" description="RRM" evidence="5">
    <location>
        <begin position="107"/>
        <end position="184"/>
    </location>
</feature>
<sequence length="534" mass="57623">MQSDLGKLFIGGISWDTDEERLKEYFSSFGEVLEAVIMKDRTTGRARGFGFIVFADPAVADRVIKEKHNIDGRLVEAKKAVPKDDHSSAVSRNSGSIQGSPGPVRTRKIFVGGLASTVTESDFRSYFEQFGNVTDVVVMYDHNTQRPRGFGFITYDSEDSVDNVLLRTFHELNGKMVEVKRAVPKELTPSPNRSPLGGFNYGLGRMSSVLNGYNQGYSPNALGGLGVRMDGRFSPITAGRTGFAPFGSGYGMSLNIGMNPNYGGNVNLNNSVSYGRGMGPFYNSNRLNNPPAFDGGNLGNTASLFNSQPRNLWGNGGLDYGANPTNSTGYVGSGTSGIGARNFGINGLNWDNSPISPQAQGGRNVSSQGGIIGYGAENSYNLGGGAYGRNSATTGARMSSHSSSNGGYDATFGDIYGSHPVYGDSTWHSANSEKEDSVAFSYGLGDGSSDAQINSSPGYVDGYGVTRRQTNRGIELLITPSVLKYMSTLEKKFCFKILVHFNFQCKFIFPKSTLLHIFQIYISKINSIPHIRFN</sequence>